<evidence type="ECO:0000313" key="8">
    <source>
        <dbReference type="Proteomes" id="UP000094892"/>
    </source>
</evidence>
<dbReference type="KEGG" id="lpb:SH83_04700"/>
<reference evidence="4 7" key="1">
    <citation type="submission" date="2016-03" db="EMBL/GenBank/DDBJ databases">
        <title>Comparative genomics of 54 Lactobacillus plantarum strains reveals genomic uncoupling from niche constraints.</title>
        <authorList>
            <person name="Martino M.E."/>
        </authorList>
    </citation>
    <scope>NUCLEOTIDE SEQUENCE [LARGE SCALE GENOMIC DNA]</scope>
    <source>
        <strain evidence="4 7">19.1</strain>
    </source>
</reference>
<gene>
    <name evidence="6" type="ORF">JH395_10525</name>
    <name evidence="4" type="ORF">Lp19_2495</name>
    <name evidence="5" type="ORF">LPJSA22_01068</name>
</gene>
<dbReference type="GO" id="GO:0016740">
    <property type="term" value="F:transferase activity"/>
    <property type="evidence" value="ECO:0007669"/>
    <property type="project" value="InterPro"/>
</dbReference>
<dbReference type="GO" id="GO:0071555">
    <property type="term" value="P:cell wall organization"/>
    <property type="evidence" value="ECO:0007669"/>
    <property type="project" value="UniProtKB-UniRule"/>
</dbReference>
<dbReference type="EMBL" id="MCOL01000001">
    <property type="protein sequence ID" value="ODO61112.1"/>
    <property type="molecule type" value="Genomic_DNA"/>
</dbReference>
<keyword evidence="2" id="KW-0732">Signal</keyword>
<evidence type="ECO:0000256" key="2">
    <source>
        <dbReference type="SAM" id="SignalP"/>
    </source>
</evidence>
<dbReference type="EMBL" id="CP066817">
    <property type="protein sequence ID" value="QQM60163.1"/>
    <property type="molecule type" value="Genomic_DNA"/>
</dbReference>
<feature type="domain" description="L,D-TPase catalytic" evidence="3">
    <location>
        <begin position="146"/>
        <end position="314"/>
    </location>
</feature>
<sequence length="325" mass="36875">MKKIVNWLLGSVLMIAAVTMLSSVSANASTYYHRTPTRATARKAYYTTDTKSHTFRANGNYNRWTFRANHDLKNYRNTVWTTTQQTDIIMHGKKVRYYWVHNSKNGATGWIWSGYLKPVKAKAATPSEATLVSRMRVSKKAQQIVTVIQNGSSTATLKLWQKTNRGWKNTLTSASRIGAAGIGNSHEGSSTTPKGVYHLSFAFGKAASARTSGMAYRQINRKSYWIEDPHDRQYNTWQNRNWANNKNEHLIDYTKAAPHNQYQLAIVMDNHGQHNGSGFFIHVKNQWATAGCVSINYNDVRTLLSRLGTKAYVVDVQNRAQLQNY</sequence>
<dbReference type="RefSeq" id="WP_003641329.1">
    <property type="nucleotide sequence ID" value="NZ_AP028153.1"/>
</dbReference>
<proteinExistence type="predicted"/>
<accession>A0A151G4D3</accession>
<dbReference type="GO" id="GO:0008360">
    <property type="term" value="P:regulation of cell shape"/>
    <property type="evidence" value="ECO:0007669"/>
    <property type="project" value="UniProtKB-UniRule"/>
</dbReference>
<feature type="active site" description="Nucleophile" evidence="1">
    <location>
        <position position="292"/>
    </location>
</feature>
<name>A0A151G4D3_LACPN</name>
<organism evidence="4 7">
    <name type="scientific">Lactiplantibacillus plantarum</name>
    <name type="common">Lactobacillus plantarum</name>
    <dbReference type="NCBI Taxonomy" id="1590"/>
    <lineage>
        <taxon>Bacteria</taxon>
        <taxon>Bacillati</taxon>
        <taxon>Bacillota</taxon>
        <taxon>Bacilli</taxon>
        <taxon>Lactobacillales</taxon>
        <taxon>Lactobacillaceae</taxon>
        <taxon>Lactiplantibacillus</taxon>
    </lineage>
</organism>
<evidence type="ECO:0000313" key="7">
    <source>
        <dbReference type="Proteomes" id="UP000076882"/>
    </source>
</evidence>
<protein>
    <submittedName>
        <fullName evidence="6">L,D-transpeptidase family protein</fullName>
    </submittedName>
</protein>
<dbReference type="PANTHER" id="PTHR38589:SF1">
    <property type="entry name" value="BLR0621 PROTEIN"/>
    <property type="match status" value="1"/>
</dbReference>
<feature type="signal peptide" evidence="2">
    <location>
        <begin position="1"/>
        <end position="28"/>
    </location>
</feature>
<comment type="pathway">
    <text evidence="1">Cell wall biogenesis; peptidoglycan biosynthesis.</text>
</comment>
<dbReference type="PANTHER" id="PTHR38589">
    <property type="entry name" value="BLR0621 PROTEIN"/>
    <property type="match status" value="1"/>
</dbReference>
<dbReference type="Proteomes" id="UP000094892">
    <property type="component" value="Unassembled WGS sequence"/>
</dbReference>
<feature type="chain" id="PRO_5015051236" evidence="2">
    <location>
        <begin position="29"/>
        <end position="325"/>
    </location>
</feature>
<evidence type="ECO:0000313" key="5">
    <source>
        <dbReference type="EMBL" id="ODO61112.1"/>
    </source>
</evidence>
<evidence type="ECO:0000259" key="3">
    <source>
        <dbReference type="PROSITE" id="PS52029"/>
    </source>
</evidence>
<evidence type="ECO:0000313" key="9">
    <source>
        <dbReference type="Proteomes" id="UP000595466"/>
    </source>
</evidence>
<dbReference type="GO" id="GO:0009252">
    <property type="term" value="P:peptidoglycan biosynthetic process"/>
    <property type="evidence" value="ECO:0007669"/>
    <property type="project" value="UniProtKB-KW"/>
</dbReference>
<dbReference type="PROSITE" id="PS52029">
    <property type="entry name" value="LD_TPASE"/>
    <property type="match status" value="1"/>
</dbReference>
<dbReference type="InterPro" id="IPR005490">
    <property type="entry name" value="LD_TPept_cat_dom"/>
</dbReference>
<reference evidence="6 9" key="3">
    <citation type="submission" date="2020-12" db="EMBL/GenBank/DDBJ databases">
        <title>Whole genome sequencing of Lactobacillus plantarum PC518.</title>
        <authorList>
            <person name="Guo Q."/>
        </authorList>
    </citation>
    <scope>NUCLEOTIDE SEQUENCE [LARGE SCALE GENOMIC DNA]</scope>
    <source>
        <strain evidence="6 9">PC518</strain>
    </source>
</reference>
<dbReference type="Pfam" id="PF03734">
    <property type="entry name" value="YkuD"/>
    <property type="match status" value="1"/>
</dbReference>
<evidence type="ECO:0000256" key="1">
    <source>
        <dbReference type="PROSITE-ProRule" id="PRU01373"/>
    </source>
</evidence>
<keyword evidence="1" id="KW-0573">Peptidoglycan synthesis</keyword>
<feature type="active site" description="Proton donor/acceptor" evidence="1">
    <location>
        <position position="282"/>
    </location>
</feature>
<keyword evidence="1" id="KW-0961">Cell wall biogenesis/degradation</keyword>
<reference evidence="5 8" key="2">
    <citation type="submission" date="2016-08" db="EMBL/GenBank/DDBJ databases">
        <title>Genome sequencing of Lactobacillus plantarum JSA22, isolated from fermented soybean paste.</title>
        <authorList>
            <person name="Choi H.S."/>
        </authorList>
    </citation>
    <scope>NUCLEOTIDE SEQUENCE [LARGE SCALE GENOMIC DNA]</scope>
    <source>
        <strain evidence="5 8">JSA22</strain>
    </source>
</reference>
<dbReference type="EMBL" id="LUXM01000033">
    <property type="protein sequence ID" value="KZU94521.1"/>
    <property type="molecule type" value="Genomic_DNA"/>
</dbReference>
<dbReference type="PATRIC" id="fig|1590.142.peg.1040"/>
<dbReference type="Proteomes" id="UP000076882">
    <property type="component" value="Unassembled WGS sequence"/>
</dbReference>
<evidence type="ECO:0000313" key="6">
    <source>
        <dbReference type="EMBL" id="QQM60163.1"/>
    </source>
</evidence>
<evidence type="ECO:0000313" key="4">
    <source>
        <dbReference type="EMBL" id="KZU94521.1"/>
    </source>
</evidence>
<dbReference type="AlphaFoldDB" id="A0A151G4D3"/>
<keyword evidence="1" id="KW-0133">Cell shape</keyword>
<dbReference type="Proteomes" id="UP000595466">
    <property type="component" value="Chromosome"/>
</dbReference>